<accession>A0A160VGS6</accession>
<dbReference type="EMBL" id="FAXC01000328">
    <property type="protein sequence ID" value="CUV09946.1"/>
    <property type="molecule type" value="Genomic_DNA"/>
</dbReference>
<evidence type="ECO:0000313" key="2">
    <source>
        <dbReference type="EMBL" id="CUV09946.1"/>
    </source>
</evidence>
<protein>
    <submittedName>
        <fullName evidence="2">Uncharacterized protein</fullName>
    </submittedName>
</protein>
<reference evidence="2" key="1">
    <citation type="submission" date="2015-10" db="EMBL/GenBank/DDBJ databases">
        <authorList>
            <person name="Gilbert D.G."/>
        </authorList>
    </citation>
    <scope>NUCLEOTIDE SEQUENCE</scope>
</reference>
<dbReference type="AlphaFoldDB" id="A0A160VGS6"/>
<dbReference type="EMBL" id="FAXC01000328">
    <property type="protein sequence ID" value="CUV09938.1"/>
    <property type="molecule type" value="Genomic_DNA"/>
</dbReference>
<proteinExistence type="predicted"/>
<gene>
    <name evidence="1" type="ORF">MGWOODY_Mmi720</name>
    <name evidence="2" type="ORF">MGWOODY_Mmi728</name>
</gene>
<organism evidence="2">
    <name type="scientific">hydrothermal vent metagenome</name>
    <dbReference type="NCBI Taxonomy" id="652676"/>
    <lineage>
        <taxon>unclassified sequences</taxon>
        <taxon>metagenomes</taxon>
        <taxon>ecological metagenomes</taxon>
    </lineage>
</organism>
<evidence type="ECO:0000313" key="1">
    <source>
        <dbReference type="EMBL" id="CUV09938.1"/>
    </source>
</evidence>
<name>A0A160VGS6_9ZZZZ</name>
<sequence>MYIVRMRLEENSLISEDRLILNAPSKIRINRVKVVHTGATEARSSGDVNPNPLGPIRNPSIIRNNTSGILVRRNNASDKKPKIAIKLNASNTVLTFIALR</sequence>